<reference evidence="1" key="1">
    <citation type="submission" date="2015-08" db="EMBL/GenBank/DDBJ databases">
        <title>Draft genome sequence of Komagataeibacter europaeus CECT 8546 a cellulose producer strain from vinegar produced by the traditional method.</title>
        <authorList>
            <person name="Poehlein A."/>
            <person name="Valera M.J."/>
            <person name="Haack F.S."/>
            <person name="Mas A."/>
            <person name="Daniel R."/>
            <person name="Streit W.R."/>
            <person name="Mateo E."/>
        </authorList>
    </citation>
    <scope>NUCLEOTIDE SEQUENCE [LARGE SCALE GENOMIC DNA]</scope>
    <source>
        <strain evidence="1">CECT 8546</strain>
    </source>
</reference>
<name>A0A0M0EEM3_KOMEU</name>
<gene>
    <name evidence="1" type="ORF">KOEU_28480</name>
</gene>
<sequence length="42" mass="4665">MVWSVSRALSMPRPGKLLHVTHRVTEAVPVRPRLPVMPSCTA</sequence>
<proteinExistence type="predicted"/>
<comment type="caution">
    <text evidence="1">The sequence shown here is derived from an EMBL/GenBank/DDBJ whole genome shotgun (WGS) entry which is preliminary data.</text>
</comment>
<keyword evidence="2" id="KW-1185">Reference proteome</keyword>
<dbReference type="PATRIC" id="fig|33995.3.peg.3159"/>
<accession>A0A0M0EEM3</accession>
<dbReference type="EMBL" id="LHUQ01000023">
    <property type="protein sequence ID" value="KON63685.1"/>
    <property type="molecule type" value="Genomic_DNA"/>
</dbReference>
<dbReference type="Proteomes" id="UP000037566">
    <property type="component" value="Unassembled WGS sequence"/>
</dbReference>
<organism evidence="1 2">
    <name type="scientific">Komagataeibacter europaeus</name>
    <name type="common">Gluconacetobacter europaeus</name>
    <dbReference type="NCBI Taxonomy" id="33995"/>
    <lineage>
        <taxon>Bacteria</taxon>
        <taxon>Pseudomonadati</taxon>
        <taxon>Pseudomonadota</taxon>
        <taxon>Alphaproteobacteria</taxon>
        <taxon>Acetobacterales</taxon>
        <taxon>Acetobacteraceae</taxon>
        <taxon>Komagataeibacter</taxon>
    </lineage>
</organism>
<protein>
    <submittedName>
        <fullName evidence="1">Uncharacterized protein</fullName>
    </submittedName>
</protein>
<evidence type="ECO:0000313" key="1">
    <source>
        <dbReference type="EMBL" id="KON63685.1"/>
    </source>
</evidence>
<dbReference type="AlphaFoldDB" id="A0A0M0EEM3"/>
<evidence type="ECO:0000313" key="2">
    <source>
        <dbReference type="Proteomes" id="UP000037566"/>
    </source>
</evidence>